<dbReference type="PANTHER" id="PTHR32294:SF0">
    <property type="entry name" value="DNA POLYMERASE III SUBUNIT ALPHA"/>
    <property type="match status" value="1"/>
</dbReference>
<dbReference type="PANTHER" id="PTHR32294">
    <property type="entry name" value="DNA POLYMERASE III SUBUNIT ALPHA"/>
    <property type="match status" value="1"/>
</dbReference>
<keyword evidence="8" id="KW-0239">DNA-directed DNA polymerase</keyword>
<sequence>MLLNVQTAYSLLQSTLRLDQYVQQAKQYGYQHIGIADINSLIGVVEFYQAAKAQDLTPMIGMTMKTHGLIREDREYKVLLYAKNYKGYQELIALSKKLSQENLGLHEPWSFLKEHTENLVLISTGSESELEEFLLAGDYGAAEKVVRLWREIIGYENVYFGIAAYPYNPKDVALYIKFAQSHHLTMVANQKVNTLEAKDLFSLKVLEAIDQAETIELSLREMKGHHFLYPLDELRTMYQLAKIPDVMENTQQLINQLQFDIPLEQAFLPKFKVPAGYDADAYLKTLVEDSMKEKGLFEKRAYIDRAQYELSIISQMGFSDYFLIVWEIMDFCQKNNIRVGPGRGSAAGALISYLLGITFVDPLQYDLLFERFLNPERYNMPDIDLDIPDNKRDLVLKHIEEHYGHSQVAQIGTLGTFGAKQAVRDTLRVLGASTQEMSQWSRSIPTELNITLERAYTISAKLREIVQMNDQNRAIFQVALTLEGLPRHMSTHAAGVIIHDEPLEQIIPVMERSNQMMLSQLTMHHVEKVGLLKMDILGLRNLSLLDDILLNIKRTHGQTLDVYQFPMNDEATLALFKTADTNGVFQFESEGIKNVLRNLQPSEFEDIVAVNALFRPGPMQQIDEYIKRKKQQVPVEYLHPLLEPILKSTYGIIIYQEQVMQICQQLAGFTLGQADILRRAMGKKQADVMQREQAHFIEGAQERGIESDLAQKIYHYIEAFASYGFNRSHAVVYSTLAYQLAYLKAHYPLEFYQAILNQGRSNLNSFVDYIEEAKRRLGKILPVDINRSFRGVTIEEDALRIGFESIKGLRREMITHILDERKLEGNYQDLFSFLGRLPKKWQKQELIENLVRAGAFDSFGYNRATIFYNLPSFLQSIEYSGLNLNLFEAIEPKVDIQEEWSQTKTATEEKEALGFTLAPHPLEQYQAQLAALDDLNMLYQMKIKRKLKTIIFVQDIRVIETKKGDEMAFVTADTGKNEVSLVVFPNVYIRRSRMIQPHAILYMEGTVDRSRRGEMQVIVNHLAPVDEYISVDEKPKSMSKCFIRLTDNIDLKEVVEFVKKLATENPGPCNIIFVTEDKQTWQLDDTYQIGFGQSVQMELENRLGKQNIAFR</sequence>
<dbReference type="Pfam" id="PF17657">
    <property type="entry name" value="DNA_pol3_finger"/>
    <property type="match status" value="1"/>
</dbReference>
<evidence type="ECO:0000256" key="7">
    <source>
        <dbReference type="ARBA" id="ARBA00022705"/>
    </source>
</evidence>
<keyword evidence="5" id="KW-0808">Transferase</keyword>
<dbReference type="InterPro" id="IPR016195">
    <property type="entry name" value="Pol/histidinol_Pase-like"/>
</dbReference>
<dbReference type="InterPro" id="IPR041931">
    <property type="entry name" value="DNA_pol3_alpha_thumb_dom"/>
</dbReference>
<evidence type="ECO:0000256" key="4">
    <source>
        <dbReference type="ARBA" id="ARBA00019114"/>
    </source>
</evidence>
<name>A0A1T4KM73_9LACT</name>
<dbReference type="STRING" id="1121925.SAMN02746011_00775"/>
<dbReference type="GO" id="GO:0005737">
    <property type="term" value="C:cytoplasm"/>
    <property type="evidence" value="ECO:0007669"/>
    <property type="project" value="UniProtKB-SubCell"/>
</dbReference>
<dbReference type="NCBIfam" id="TIGR00594">
    <property type="entry name" value="polc"/>
    <property type="match status" value="1"/>
</dbReference>
<evidence type="ECO:0000259" key="12">
    <source>
        <dbReference type="SMART" id="SM00481"/>
    </source>
</evidence>
<dbReference type="SMART" id="SM00481">
    <property type="entry name" value="POLIIIAc"/>
    <property type="match status" value="1"/>
</dbReference>
<keyword evidence="6" id="KW-0548">Nucleotidyltransferase</keyword>
<protein>
    <recommendedName>
        <fullName evidence="4">DNA polymerase III subunit alpha</fullName>
        <ecNumber evidence="3">2.7.7.7</ecNumber>
    </recommendedName>
</protein>
<dbReference type="GO" id="GO:0003676">
    <property type="term" value="F:nucleic acid binding"/>
    <property type="evidence" value="ECO:0007669"/>
    <property type="project" value="InterPro"/>
</dbReference>
<dbReference type="EMBL" id="FUWO01000005">
    <property type="protein sequence ID" value="SJZ43506.1"/>
    <property type="molecule type" value="Genomic_DNA"/>
</dbReference>
<dbReference type="InterPro" id="IPR004013">
    <property type="entry name" value="PHP_dom"/>
</dbReference>
<dbReference type="Proteomes" id="UP000189941">
    <property type="component" value="Unassembled WGS sequence"/>
</dbReference>
<dbReference type="Pfam" id="PF07733">
    <property type="entry name" value="DNA_pol3_alpha"/>
    <property type="match status" value="1"/>
</dbReference>
<dbReference type="OrthoDB" id="9803237at2"/>
<dbReference type="SUPFAM" id="SSF89550">
    <property type="entry name" value="PHP domain-like"/>
    <property type="match status" value="1"/>
</dbReference>
<dbReference type="RefSeq" id="WP_159443852.1">
    <property type="nucleotide sequence ID" value="NZ_FUWO01000005.1"/>
</dbReference>
<evidence type="ECO:0000256" key="8">
    <source>
        <dbReference type="ARBA" id="ARBA00022932"/>
    </source>
</evidence>
<comment type="function">
    <text evidence="9">DNA polymerase III is a complex, multichain enzyme responsible for most of the replicative synthesis in bacteria. This DNA polymerase also exhibits 3' to 5' exonuclease activity. The alpha chain is the DNA polymerase.</text>
</comment>
<reference evidence="14" key="1">
    <citation type="submission" date="2017-02" db="EMBL/GenBank/DDBJ databases">
        <authorList>
            <person name="Varghese N."/>
            <person name="Submissions S."/>
        </authorList>
    </citation>
    <scope>NUCLEOTIDE SEQUENCE [LARGE SCALE GENOMIC DNA]</scope>
    <source>
        <strain evidence="14">DSM 15739</strain>
    </source>
</reference>
<dbReference type="Gene3D" id="1.10.10.1600">
    <property type="entry name" value="Bacterial DNA polymerase III alpha subunit, thumb domain"/>
    <property type="match status" value="1"/>
</dbReference>
<dbReference type="AlphaFoldDB" id="A0A1T4KM73"/>
<keyword evidence="14" id="KW-1185">Reference proteome</keyword>
<evidence type="ECO:0000313" key="13">
    <source>
        <dbReference type="EMBL" id="SJZ43506.1"/>
    </source>
</evidence>
<evidence type="ECO:0000256" key="1">
    <source>
        <dbReference type="ARBA" id="ARBA00004496"/>
    </source>
</evidence>
<dbReference type="Pfam" id="PF14579">
    <property type="entry name" value="HHH_6"/>
    <property type="match status" value="1"/>
</dbReference>
<feature type="domain" description="Polymerase/histidinol phosphatase N-terminal" evidence="12">
    <location>
        <begin position="1"/>
        <end position="68"/>
    </location>
</feature>
<organism evidence="13 14">
    <name type="scientific">Globicatella sulfidifaciens DSM 15739</name>
    <dbReference type="NCBI Taxonomy" id="1121925"/>
    <lineage>
        <taxon>Bacteria</taxon>
        <taxon>Bacillati</taxon>
        <taxon>Bacillota</taxon>
        <taxon>Bacilli</taxon>
        <taxon>Lactobacillales</taxon>
        <taxon>Aerococcaceae</taxon>
        <taxon>Globicatella</taxon>
    </lineage>
</organism>
<dbReference type="InterPro" id="IPR004805">
    <property type="entry name" value="DnaE2/DnaE/PolC"/>
</dbReference>
<dbReference type="GO" id="GO:0003887">
    <property type="term" value="F:DNA-directed DNA polymerase activity"/>
    <property type="evidence" value="ECO:0007669"/>
    <property type="project" value="UniProtKB-KW"/>
</dbReference>
<evidence type="ECO:0000256" key="11">
    <source>
        <dbReference type="ARBA" id="ARBA00049244"/>
    </source>
</evidence>
<dbReference type="InterPro" id="IPR011708">
    <property type="entry name" value="DNA_pol3_alpha_NTPase_dom"/>
</dbReference>
<dbReference type="Gene3D" id="3.20.20.140">
    <property type="entry name" value="Metal-dependent hydrolases"/>
    <property type="match status" value="1"/>
</dbReference>
<dbReference type="GO" id="GO:0006260">
    <property type="term" value="P:DNA replication"/>
    <property type="evidence" value="ECO:0007669"/>
    <property type="project" value="UniProtKB-KW"/>
</dbReference>
<dbReference type="CDD" id="cd04485">
    <property type="entry name" value="DnaE_OBF"/>
    <property type="match status" value="1"/>
</dbReference>
<dbReference type="EC" id="2.7.7.7" evidence="3"/>
<proteinExistence type="inferred from homology"/>
<dbReference type="InterPro" id="IPR003141">
    <property type="entry name" value="Pol/His_phosphatase_N"/>
</dbReference>
<evidence type="ECO:0000313" key="14">
    <source>
        <dbReference type="Proteomes" id="UP000189941"/>
    </source>
</evidence>
<dbReference type="GO" id="GO:0008408">
    <property type="term" value="F:3'-5' exonuclease activity"/>
    <property type="evidence" value="ECO:0007669"/>
    <property type="project" value="InterPro"/>
</dbReference>
<dbReference type="Pfam" id="PF01336">
    <property type="entry name" value="tRNA_anti-codon"/>
    <property type="match status" value="1"/>
</dbReference>
<comment type="subcellular location">
    <subcellularLocation>
        <location evidence="1">Cytoplasm</location>
    </subcellularLocation>
</comment>
<dbReference type="Gene3D" id="1.10.150.870">
    <property type="match status" value="1"/>
</dbReference>
<dbReference type="InterPro" id="IPR040982">
    <property type="entry name" value="DNA_pol3_finger"/>
</dbReference>
<accession>A0A1T4KM73</accession>
<dbReference type="InterPro" id="IPR004365">
    <property type="entry name" value="NA-bd_OB_tRNA"/>
</dbReference>
<evidence type="ECO:0000256" key="10">
    <source>
        <dbReference type="ARBA" id="ARBA00026073"/>
    </source>
</evidence>
<comment type="similarity">
    <text evidence="2">Belongs to the DNA polymerase type-C family. DnaE subfamily.</text>
</comment>
<comment type="catalytic activity">
    <reaction evidence="11">
        <text>DNA(n) + a 2'-deoxyribonucleoside 5'-triphosphate = DNA(n+1) + diphosphate</text>
        <dbReference type="Rhea" id="RHEA:22508"/>
        <dbReference type="Rhea" id="RHEA-COMP:17339"/>
        <dbReference type="Rhea" id="RHEA-COMP:17340"/>
        <dbReference type="ChEBI" id="CHEBI:33019"/>
        <dbReference type="ChEBI" id="CHEBI:61560"/>
        <dbReference type="ChEBI" id="CHEBI:173112"/>
        <dbReference type="EC" id="2.7.7.7"/>
    </reaction>
</comment>
<dbReference type="Pfam" id="PF02811">
    <property type="entry name" value="PHP"/>
    <property type="match status" value="1"/>
</dbReference>
<keyword evidence="7" id="KW-0235">DNA replication</keyword>
<dbReference type="InterPro" id="IPR029460">
    <property type="entry name" value="DNAPol_HHH"/>
</dbReference>
<evidence type="ECO:0000256" key="9">
    <source>
        <dbReference type="ARBA" id="ARBA00025611"/>
    </source>
</evidence>
<evidence type="ECO:0000256" key="5">
    <source>
        <dbReference type="ARBA" id="ARBA00022679"/>
    </source>
</evidence>
<evidence type="ECO:0000256" key="3">
    <source>
        <dbReference type="ARBA" id="ARBA00012417"/>
    </source>
</evidence>
<comment type="subunit">
    <text evidence="10">DNA polymerase III contains a core (composed of alpha, epsilon and theta chains) that associates with a tau subunit. This core dimerizes to form the POLIII' complex. PolIII' associates with the gamma complex (composed of gamma, delta, delta', psi and chi chains) and with the beta chain to form the complete DNA polymerase III complex.</text>
</comment>
<evidence type="ECO:0000256" key="6">
    <source>
        <dbReference type="ARBA" id="ARBA00022695"/>
    </source>
</evidence>
<gene>
    <name evidence="13" type="ORF">SAMN02746011_00775</name>
</gene>
<evidence type="ECO:0000256" key="2">
    <source>
        <dbReference type="ARBA" id="ARBA00009496"/>
    </source>
</evidence>